<feature type="transmembrane region" description="Helical" evidence="1">
    <location>
        <begin position="31"/>
        <end position="51"/>
    </location>
</feature>
<dbReference type="EMBL" id="BAFH01000004">
    <property type="protein sequence ID" value="GAB63484.1"/>
    <property type="molecule type" value="Genomic_DNA"/>
</dbReference>
<organism evidence="2 3">
    <name type="scientific">Candidatus Jettenia caeni</name>
    <dbReference type="NCBI Taxonomy" id="247490"/>
    <lineage>
        <taxon>Bacteria</taxon>
        <taxon>Pseudomonadati</taxon>
        <taxon>Planctomycetota</taxon>
        <taxon>Candidatus Brocadiia</taxon>
        <taxon>Candidatus Brocadiales</taxon>
        <taxon>Candidatus Brocadiaceae</taxon>
        <taxon>Candidatus Jettenia</taxon>
    </lineage>
</organism>
<reference evidence="2 3" key="1">
    <citation type="journal article" date="2012" name="FEBS Lett.">
        <title>Anammox organism KSU-1 expresses a NirK-type copper-containing nitrite reductase instead of a NirS-type with cytochrome cd1.</title>
        <authorList>
            <person name="Hira D."/>
            <person name="Toh H."/>
            <person name="Migita C.T."/>
            <person name="Okubo H."/>
            <person name="Nishiyama T."/>
            <person name="Hattori M."/>
            <person name="Furukawa K."/>
            <person name="Fujii T."/>
        </authorList>
    </citation>
    <scope>NUCLEOTIDE SEQUENCE [LARGE SCALE GENOMIC DNA]</scope>
</reference>
<keyword evidence="1" id="KW-0472">Membrane</keyword>
<evidence type="ECO:0000313" key="3">
    <source>
        <dbReference type="Proteomes" id="UP000002985"/>
    </source>
</evidence>
<comment type="caution">
    <text evidence="2">The sequence shown here is derived from an EMBL/GenBank/DDBJ whole genome shotgun (WGS) entry which is preliminary data.</text>
</comment>
<dbReference type="Proteomes" id="UP000002985">
    <property type="component" value="Unassembled WGS sequence"/>
</dbReference>
<dbReference type="eggNOG" id="ENOG5034ABD">
    <property type="taxonomic scope" value="Bacteria"/>
</dbReference>
<keyword evidence="1" id="KW-1133">Transmembrane helix</keyword>
<accession>I3IP39</accession>
<keyword evidence="3" id="KW-1185">Reference proteome</keyword>
<evidence type="ECO:0000313" key="2">
    <source>
        <dbReference type="EMBL" id="GAB63484.1"/>
    </source>
</evidence>
<evidence type="ECO:0000256" key="1">
    <source>
        <dbReference type="SAM" id="Phobius"/>
    </source>
</evidence>
<name>I3IP39_9BACT</name>
<dbReference type="AlphaFoldDB" id="I3IP39"/>
<keyword evidence="1" id="KW-0812">Transmembrane</keyword>
<sequence>MVLPQQNHTRKKYFVNNKDLTPCLSATFEKILLVFAGWFLGLLSPIIVDFTKRKQERQEIKTALTTELQALRFHLLAMVYLIAHKKGIYDRQLLKWIQSNMISYTGIHRDVTLLNAIESLLKLTDQELSTVAALTKKQEDSGLSLKKHTTPLLDSRISRLSVLDELSRQFIFEIRTQLFLVNEEIDQYRFYFNQTFSSSISAKNYEQIVKNINESYVNISDQARLTVDRIGDLLSKWRC</sequence>
<gene>
    <name evidence="2" type="ORF">KSU1_D0175</name>
</gene>
<protein>
    <submittedName>
        <fullName evidence="2">Uncharacterized protein</fullName>
    </submittedName>
</protein>
<proteinExistence type="predicted"/>